<name>A0A412J4X7_9FIRM</name>
<protein>
    <submittedName>
        <fullName evidence="1">Uncharacterized protein</fullName>
    </submittedName>
</protein>
<reference evidence="1 2" key="1">
    <citation type="submission" date="2018-08" db="EMBL/GenBank/DDBJ databases">
        <title>A genome reference for cultivated species of the human gut microbiota.</title>
        <authorList>
            <person name="Zou Y."/>
            <person name="Xue W."/>
            <person name="Luo G."/>
        </authorList>
    </citation>
    <scope>NUCLEOTIDE SEQUENCE [LARGE SCALE GENOMIC DNA]</scope>
    <source>
        <strain evidence="1 2">AF22-10AC</strain>
    </source>
</reference>
<accession>A0A412J4X7</accession>
<evidence type="ECO:0000313" key="1">
    <source>
        <dbReference type="EMBL" id="RGS47276.1"/>
    </source>
</evidence>
<comment type="caution">
    <text evidence="1">The sequence shown here is derived from an EMBL/GenBank/DDBJ whole genome shotgun (WGS) entry which is preliminary data.</text>
</comment>
<organism evidence="1 2">
    <name type="scientific">Holdemanella biformis</name>
    <dbReference type="NCBI Taxonomy" id="1735"/>
    <lineage>
        <taxon>Bacteria</taxon>
        <taxon>Bacillati</taxon>
        <taxon>Bacillota</taxon>
        <taxon>Erysipelotrichia</taxon>
        <taxon>Erysipelotrichales</taxon>
        <taxon>Erysipelotrichaceae</taxon>
        <taxon>Holdemanella</taxon>
    </lineage>
</organism>
<dbReference type="RefSeq" id="WP_117995632.1">
    <property type="nucleotide sequence ID" value="NZ_QRVM01000014.1"/>
</dbReference>
<dbReference type="AlphaFoldDB" id="A0A412J4X7"/>
<dbReference type="EMBL" id="QRVM01000014">
    <property type="protein sequence ID" value="RGS47276.1"/>
    <property type="molecule type" value="Genomic_DNA"/>
</dbReference>
<proteinExistence type="predicted"/>
<gene>
    <name evidence="1" type="ORF">DWX92_04415</name>
</gene>
<sequence>MLETFFKYIDEKEVKKYGNLYKIKIKGDSLDAQAMNDLAMSVKYIICHKINEKIRIEIEAKTISDLATIVVFEYIIYLLLKYSNCSVCIRFRPSNLKYTQNFIDGSIVGDFINSNQSFIFKRKDYIHNFESEAPYTNLHRYRKLIKNDKDVNKKINNVSTDAYNFLQNQLNDEAYIEDCVEVIGELCSNATEHTKEDCILTIECGYGLNEKNQKKNILSIVVSNVSENLFYQNILQASQQGRIKVKHLDKAKQNHKIHFGEIVSDEYSIRYDEEYFYMVSAFQKGVSSRLDQSDTGGTGLLKIIYNILGKTDDNFCYILTSNKVLFLIEEFIQPKDKTFIGFNEENDYLSAIPAKKSLGKSSMSFGGTIFSLNLISDKEKNDE</sequence>
<dbReference type="Proteomes" id="UP000285274">
    <property type="component" value="Unassembled WGS sequence"/>
</dbReference>
<evidence type="ECO:0000313" key="2">
    <source>
        <dbReference type="Proteomes" id="UP000285274"/>
    </source>
</evidence>